<dbReference type="EMBL" id="CP018155">
    <property type="protein sequence ID" value="APG64687.1"/>
    <property type="molecule type" value="Genomic_DNA"/>
</dbReference>
<reference evidence="1 2" key="1">
    <citation type="submission" date="2016-11" db="EMBL/GenBank/DDBJ databases">
        <title>Tenacibaculum sp. LPB0136, isolated from marine environment.</title>
        <authorList>
            <person name="Kim E."/>
            <person name="Yi H."/>
        </authorList>
    </citation>
    <scope>NUCLEOTIDE SEQUENCE [LARGE SCALE GENOMIC DNA]</scope>
    <source>
        <strain evidence="1 2">LPB0136</strain>
    </source>
</reference>
<evidence type="ECO:0000313" key="2">
    <source>
        <dbReference type="Proteomes" id="UP000181898"/>
    </source>
</evidence>
<dbReference type="SUPFAM" id="SSF56801">
    <property type="entry name" value="Acetyl-CoA synthetase-like"/>
    <property type="match status" value="1"/>
</dbReference>
<dbReference type="KEGG" id="ten:LPB136_04615"/>
<dbReference type="OrthoDB" id="580775at2"/>
<dbReference type="AlphaFoldDB" id="A0A1L3JHU2"/>
<evidence type="ECO:0000313" key="1">
    <source>
        <dbReference type="EMBL" id="APG64687.1"/>
    </source>
</evidence>
<dbReference type="InterPro" id="IPR042099">
    <property type="entry name" value="ANL_N_sf"/>
</dbReference>
<dbReference type="Proteomes" id="UP000181898">
    <property type="component" value="Chromosome"/>
</dbReference>
<protein>
    <submittedName>
        <fullName evidence="1">Capsule biosynthesis protein CapK</fullName>
    </submittedName>
</protein>
<gene>
    <name evidence="1" type="ORF">LPB136_04615</name>
</gene>
<dbReference type="PANTHER" id="PTHR36932:SF1">
    <property type="entry name" value="CAPSULAR POLYSACCHARIDE BIOSYNTHESIS PROTEIN"/>
    <property type="match status" value="1"/>
</dbReference>
<sequence length="427" mass="50562">MFKWLYKIGQQYRNPSISEWYVFLKNSEKWTKKELEVYQFKKLKELIEVAYYQSKYYKKLFDTNNLKPQDIKSLKDISKIPVLEKEDVLKFNKEIHTNKKFKRRFKAITSGSTGNSLSFNREESADSFNRASVMRGYSWYNVNPWDKNGYFWGFNFSFKDKIKTTFKDYLQNRFRIFNYEKETFNKFVKKLDKATYIHGYSSAIYHAAKLINQKNIPKPSGIKMVKGTSEKIFDSYQTEIRKAFGVKMISEYGATESGIIAFECKFGNMHVNMEGVLLEEIGNELIVTNLQMQSFPIIRYKLGDYIRLASNEKKCDCGMQHQILEEVTGRIGSDVYGKENVYPSFTFYYIFKNLDKKENIQLNYQAIQKEKGKLIFKVEQKLLKFEVELLRKEIEKYFTKDIEFVILDSQNLLSEGKKMKSFVSEIP</sequence>
<dbReference type="RefSeq" id="WP_072555011.1">
    <property type="nucleotide sequence ID" value="NZ_CP018155.1"/>
</dbReference>
<proteinExistence type="predicted"/>
<name>A0A1L3JHU2_9FLAO</name>
<organism evidence="1 2">
    <name type="scientific">Tenacibaculum todarodis</name>
    <dbReference type="NCBI Taxonomy" id="1850252"/>
    <lineage>
        <taxon>Bacteria</taxon>
        <taxon>Pseudomonadati</taxon>
        <taxon>Bacteroidota</taxon>
        <taxon>Flavobacteriia</taxon>
        <taxon>Flavobacteriales</taxon>
        <taxon>Flavobacteriaceae</taxon>
        <taxon>Tenacibaculum</taxon>
    </lineage>
</organism>
<accession>A0A1L3JHU2</accession>
<dbReference type="InterPro" id="IPR053158">
    <property type="entry name" value="CapK_Type1_Caps_Biosynth"/>
</dbReference>
<keyword evidence="2" id="KW-1185">Reference proteome</keyword>
<dbReference type="STRING" id="1850252.LPB136_04615"/>
<dbReference type="PANTHER" id="PTHR36932">
    <property type="entry name" value="CAPSULAR POLYSACCHARIDE BIOSYNTHESIS PROTEIN"/>
    <property type="match status" value="1"/>
</dbReference>
<dbReference type="Gene3D" id="3.40.50.12780">
    <property type="entry name" value="N-terminal domain of ligase-like"/>
    <property type="match status" value="1"/>
</dbReference>